<dbReference type="Pfam" id="PF11738">
    <property type="entry name" value="DUF3298"/>
    <property type="match status" value="1"/>
</dbReference>
<evidence type="ECO:0000259" key="3">
    <source>
        <dbReference type="Pfam" id="PF13739"/>
    </source>
</evidence>
<dbReference type="Proteomes" id="UP001501456">
    <property type="component" value="Unassembled WGS sequence"/>
</dbReference>
<dbReference type="InterPro" id="IPR025303">
    <property type="entry name" value="PdaC"/>
</dbReference>
<evidence type="ECO:0000313" key="5">
    <source>
        <dbReference type="Proteomes" id="UP001501456"/>
    </source>
</evidence>
<accession>A0ABP7GUI4</accession>
<feature type="chain" id="PRO_5045548979" description="DUF3298/DUF4163 domain-containing protein" evidence="1">
    <location>
        <begin position="20"/>
        <end position="238"/>
    </location>
</feature>
<evidence type="ECO:0000256" key="1">
    <source>
        <dbReference type="SAM" id="SignalP"/>
    </source>
</evidence>
<dbReference type="InterPro" id="IPR037126">
    <property type="entry name" value="PdaC/RsiV-like_sf"/>
</dbReference>
<name>A0ABP7GUI4_9FLAO</name>
<dbReference type="EMBL" id="BAABBI010000001">
    <property type="protein sequence ID" value="GAA3775731.1"/>
    <property type="molecule type" value="Genomic_DNA"/>
</dbReference>
<dbReference type="PROSITE" id="PS51257">
    <property type="entry name" value="PROKAR_LIPOPROTEIN"/>
    <property type="match status" value="1"/>
</dbReference>
<dbReference type="Pfam" id="PF13739">
    <property type="entry name" value="PdaC"/>
    <property type="match status" value="1"/>
</dbReference>
<feature type="domain" description="Deacetylase PdaC" evidence="3">
    <location>
        <begin position="40"/>
        <end position="139"/>
    </location>
</feature>
<proteinExistence type="predicted"/>
<evidence type="ECO:0000259" key="2">
    <source>
        <dbReference type="Pfam" id="PF11738"/>
    </source>
</evidence>
<evidence type="ECO:0008006" key="6">
    <source>
        <dbReference type="Google" id="ProtNLM"/>
    </source>
</evidence>
<dbReference type="InterPro" id="IPR021729">
    <property type="entry name" value="DUF3298"/>
</dbReference>
<feature type="signal peptide" evidence="1">
    <location>
        <begin position="1"/>
        <end position="19"/>
    </location>
</feature>
<organism evidence="4 5">
    <name type="scientific">Corallibacter vietnamensis</name>
    <dbReference type="NCBI Taxonomy" id="904130"/>
    <lineage>
        <taxon>Bacteria</taxon>
        <taxon>Pseudomonadati</taxon>
        <taxon>Bacteroidota</taxon>
        <taxon>Flavobacteriia</taxon>
        <taxon>Flavobacteriales</taxon>
        <taxon>Flavobacteriaceae</taxon>
        <taxon>Corallibacter</taxon>
    </lineage>
</organism>
<keyword evidence="1" id="KW-0732">Signal</keyword>
<comment type="caution">
    <text evidence="4">The sequence shown here is derived from an EMBL/GenBank/DDBJ whole genome shotgun (WGS) entry which is preliminary data.</text>
</comment>
<feature type="domain" description="DUF3298" evidence="2">
    <location>
        <begin position="172"/>
        <end position="229"/>
    </location>
</feature>
<protein>
    <recommendedName>
        <fullName evidence="6">DUF3298/DUF4163 domain-containing protein</fullName>
    </recommendedName>
</protein>
<gene>
    <name evidence="4" type="ORF">GCM10022271_04840</name>
</gene>
<sequence>MRYKFILFLVVLFSVVFSCQEETPLAFKAVNVTANNTDIVEINIIEATGNETVSNNINSQITKTVVSALHIGDPDSKTETSIEESISNFNNAFEAFKAEFPETPQVWEAQIDGEVMYQSPYVVSIAMTSYTNTGGAHGMVVVSFLNFDVKTGNLIENDALINDLSAFKELAKTYFNQEIEGKRDLYFEPENFTLPANIGFNDDGLILLYNSYEIAPYSTGLTEFTIPYETIEGYLNFK</sequence>
<evidence type="ECO:0000313" key="4">
    <source>
        <dbReference type="EMBL" id="GAA3775731.1"/>
    </source>
</evidence>
<dbReference type="Gene3D" id="3.90.640.20">
    <property type="entry name" value="Heat-shock cognate protein, ATPase"/>
    <property type="match status" value="1"/>
</dbReference>
<keyword evidence="5" id="KW-1185">Reference proteome</keyword>
<reference evidence="5" key="1">
    <citation type="journal article" date="2019" name="Int. J. Syst. Evol. Microbiol.">
        <title>The Global Catalogue of Microorganisms (GCM) 10K type strain sequencing project: providing services to taxonomists for standard genome sequencing and annotation.</title>
        <authorList>
            <consortium name="The Broad Institute Genomics Platform"/>
            <consortium name="The Broad Institute Genome Sequencing Center for Infectious Disease"/>
            <person name="Wu L."/>
            <person name="Ma J."/>
        </authorList>
    </citation>
    <scope>NUCLEOTIDE SEQUENCE [LARGE SCALE GENOMIC DNA]</scope>
    <source>
        <strain evidence="5">JCM 17525</strain>
    </source>
</reference>
<dbReference type="RefSeq" id="WP_344726695.1">
    <property type="nucleotide sequence ID" value="NZ_BAABBI010000001.1"/>
</dbReference>
<dbReference type="Gene3D" id="3.30.565.40">
    <property type="entry name" value="Fervidobacterium nodosum Rt17-B1 like"/>
    <property type="match status" value="1"/>
</dbReference>